<comment type="caution">
    <text evidence="1">The sequence shown here is derived from an EMBL/GenBank/DDBJ whole genome shotgun (WGS) entry which is preliminary data.</text>
</comment>
<protein>
    <submittedName>
        <fullName evidence="1">Uncharacterized protein</fullName>
    </submittedName>
</protein>
<accession>A0A0R2DHW7</accession>
<gene>
    <name evidence="1" type="ORF">FC24_GL001747</name>
</gene>
<organism evidence="1 2">
    <name type="scientific">Loigolactobacillus rennini DSM 20253</name>
    <dbReference type="NCBI Taxonomy" id="1423796"/>
    <lineage>
        <taxon>Bacteria</taxon>
        <taxon>Bacillati</taxon>
        <taxon>Bacillota</taxon>
        <taxon>Bacilli</taxon>
        <taxon>Lactobacillales</taxon>
        <taxon>Lactobacillaceae</taxon>
        <taxon>Loigolactobacillus</taxon>
    </lineage>
</organism>
<dbReference type="Proteomes" id="UP000051638">
    <property type="component" value="Unassembled WGS sequence"/>
</dbReference>
<dbReference type="EMBL" id="AYYI01000005">
    <property type="protein sequence ID" value="KRM99915.1"/>
    <property type="molecule type" value="Genomic_DNA"/>
</dbReference>
<reference evidence="1 2" key="1">
    <citation type="journal article" date="2015" name="Genome Announc.">
        <title>Expanding the biotechnology potential of lactobacilli through comparative genomics of 213 strains and associated genera.</title>
        <authorList>
            <person name="Sun Z."/>
            <person name="Harris H.M."/>
            <person name="McCann A."/>
            <person name="Guo C."/>
            <person name="Argimon S."/>
            <person name="Zhang W."/>
            <person name="Yang X."/>
            <person name="Jeffery I.B."/>
            <person name="Cooney J.C."/>
            <person name="Kagawa T.F."/>
            <person name="Liu W."/>
            <person name="Song Y."/>
            <person name="Salvetti E."/>
            <person name="Wrobel A."/>
            <person name="Rasinkangas P."/>
            <person name="Parkhill J."/>
            <person name="Rea M.C."/>
            <person name="O'Sullivan O."/>
            <person name="Ritari J."/>
            <person name="Douillard F.P."/>
            <person name="Paul Ross R."/>
            <person name="Yang R."/>
            <person name="Briner A.E."/>
            <person name="Felis G.E."/>
            <person name="de Vos W.M."/>
            <person name="Barrangou R."/>
            <person name="Klaenhammer T.R."/>
            <person name="Caufield P.W."/>
            <person name="Cui Y."/>
            <person name="Zhang H."/>
            <person name="O'Toole P.W."/>
        </authorList>
    </citation>
    <scope>NUCLEOTIDE SEQUENCE [LARGE SCALE GENOMIC DNA]</scope>
    <source>
        <strain evidence="1 2">DSM 20253</strain>
    </source>
</reference>
<keyword evidence="2" id="KW-1185">Reference proteome</keyword>
<proteinExistence type="predicted"/>
<dbReference type="AlphaFoldDB" id="A0A0R2DHW7"/>
<evidence type="ECO:0000313" key="2">
    <source>
        <dbReference type="Proteomes" id="UP000051638"/>
    </source>
</evidence>
<dbReference type="RefSeq" id="WP_057872981.1">
    <property type="nucleotide sequence ID" value="NZ_AYYI01000005.1"/>
</dbReference>
<dbReference type="OrthoDB" id="2327660at2"/>
<dbReference type="STRING" id="1423796.FC24_GL001747"/>
<sequence>MFGFLKRRVKRSKPAVDDSAKVTKVAVKAKQWQPVPHYLPVDPRQHLPVVLAASAIVASQATTSKLQFKRLYQQNPEAKRVSLIATALAAATSGQQFVVKSIKKKVSDSDHAEKV</sequence>
<dbReference type="PATRIC" id="fig|1423796.3.peg.1775"/>
<name>A0A0R2DHW7_9LACO</name>
<evidence type="ECO:0000313" key="1">
    <source>
        <dbReference type="EMBL" id="KRM99915.1"/>
    </source>
</evidence>